<protein>
    <recommendedName>
        <fullName evidence="3">Competence protein ComK</fullName>
    </recommendedName>
</protein>
<dbReference type="InterPro" id="IPR010461">
    <property type="entry name" value="ComK"/>
</dbReference>
<evidence type="ECO:0000313" key="1">
    <source>
        <dbReference type="EMBL" id="QIK51186.1"/>
    </source>
</evidence>
<dbReference type="AlphaFoldDB" id="A0A6G7WG10"/>
<dbReference type="GO" id="GO:0030420">
    <property type="term" value="P:establishment of competence for transformation"/>
    <property type="evidence" value="ECO:0007669"/>
    <property type="project" value="InterPro"/>
</dbReference>
<name>A0A6G7WG10_9LACT</name>
<proteinExistence type="predicted"/>
<dbReference type="Pfam" id="PF06338">
    <property type="entry name" value="ComK"/>
    <property type="match status" value="1"/>
</dbReference>
<dbReference type="GeneID" id="94552316"/>
<accession>A0A6G7WG10</accession>
<dbReference type="KEGG" id="jpo:G7058_03430"/>
<dbReference type="RefSeq" id="WP_166062236.1">
    <property type="nucleotide sequence ID" value="NZ_CP049889.1"/>
</dbReference>
<keyword evidence="2" id="KW-1185">Reference proteome</keyword>
<evidence type="ECO:0000313" key="2">
    <source>
        <dbReference type="Proteomes" id="UP000501830"/>
    </source>
</evidence>
<organism evidence="1 2">
    <name type="scientific">Jeotgalibaca porci</name>
    <dbReference type="NCBI Taxonomy" id="1868793"/>
    <lineage>
        <taxon>Bacteria</taxon>
        <taxon>Bacillati</taxon>
        <taxon>Bacillota</taxon>
        <taxon>Bacilli</taxon>
        <taxon>Lactobacillales</taxon>
        <taxon>Carnobacteriaceae</taxon>
        <taxon>Jeotgalibaca</taxon>
    </lineage>
</organism>
<evidence type="ECO:0008006" key="3">
    <source>
        <dbReference type="Google" id="ProtNLM"/>
    </source>
</evidence>
<gene>
    <name evidence="1" type="ORF">G7058_03430</name>
</gene>
<reference evidence="1 2" key="1">
    <citation type="journal article" date="2017" name="Int. J. Syst. Evol. Microbiol.">
        <title>Jeotgalibaca porci sp. nov. and Jeotgalibaca arthritidis sp. nov., isolated from pigs, and emended description of the genus Jeotgalibaca.</title>
        <authorList>
            <person name="Zamora L."/>
            <person name="Perez-Sancho M."/>
            <person name="Dominguez L."/>
            <person name="Fernandez-Garayzabal J.F."/>
            <person name="Vela A.I."/>
        </authorList>
    </citation>
    <scope>NUCLEOTIDE SEQUENCE [LARGE SCALE GENOMIC DNA]</scope>
    <source>
        <strain evidence="1 2">CCUG 69148</strain>
    </source>
</reference>
<dbReference type="Proteomes" id="UP000501830">
    <property type="component" value="Chromosome"/>
</dbReference>
<dbReference type="EMBL" id="CP049889">
    <property type="protein sequence ID" value="QIK51186.1"/>
    <property type="molecule type" value="Genomic_DNA"/>
</dbReference>
<sequence length="296" mass="34776">MVVDFYFHQYFGKKGLEFIDNYESPYYCSDPNVTEKTVGSEYVYDSNNIRINTRTDMMQYAATAIKAIDAPIQLEKIIFVIHHSEFNHNCPNETLVFYEDGCVVKTTERTRDFMDRIFKHAGPSYSKMREIAKQVNGHSGHSCPYVQGKIAFMPIAGPMKKDVSWISLSHLLEYREHPNDNGYTRLEFFSRNFLDLQVRVKTFEKRMAPAVQLYAAQHRRLMDATHQFDVDIVRRDTRSTKTVLHKQMLEMPKKPLLNELALAEKLVRVTYKEWKNDNPQLKDCPYLEELDKLFFT</sequence>